<name>A0A926HSC9_9FIRM</name>
<accession>A0A926HSC9</accession>
<gene>
    <name evidence="1" type="ORF">IAG03_09140</name>
</gene>
<protein>
    <recommendedName>
        <fullName evidence="3">ApeA N-terminal domain-containing protein</fullName>
    </recommendedName>
</protein>
<keyword evidence="2" id="KW-1185">Reference proteome</keyword>
<sequence length="468" mass="53846">MAKVSNDFNGYINVDKDTFTFSVSNYIVSLLPAESNPTKIEEIFDRIRSRNIELPEYLFGSSGGYSIALLRNDKFYHSLFGLDKCVRFATPIIVQSAGNVGGFFNRIANRWDEFHAITFYGGNINSIFMPQMAIDPADTQNDLSLNGVWEIKTRHWKDYTHSIDLIIDREKVNLTISVGQFGEKNNDDYLKSYSLGELNSFVRFSFENAQEFDKIEKYYRIVKSLIAILTKQKNIFFDTYLSQRNSDNQFFTTAYCKFADPYDNYSSKKYGNVISVLHIFDYIPKLVDSIVSGKCEPLLTLLPEDNRKNNQISITNIQDICTALEISYEWNKQKRKKDSLIAELKEKIKGTIKEFTELHSELDPSKQTTISSAFQYLDYTLKQKILTLYNENTDAIDAVISKWSLPQITDTNISSFVKLRNGKTHSGTIEWGENAEIYPALLALVYACLFKHLGIPDEKIKRLIQQIF</sequence>
<comment type="caution">
    <text evidence="1">The sequence shown here is derived from an EMBL/GenBank/DDBJ whole genome shotgun (WGS) entry which is preliminary data.</text>
</comment>
<dbReference type="AlphaFoldDB" id="A0A926HSC9"/>
<evidence type="ECO:0008006" key="3">
    <source>
        <dbReference type="Google" id="ProtNLM"/>
    </source>
</evidence>
<dbReference type="EMBL" id="JACRSN010000013">
    <property type="protein sequence ID" value="MBC8534153.1"/>
    <property type="molecule type" value="Genomic_DNA"/>
</dbReference>
<dbReference type="Proteomes" id="UP000651482">
    <property type="component" value="Unassembled WGS sequence"/>
</dbReference>
<proteinExistence type="predicted"/>
<evidence type="ECO:0000313" key="2">
    <source>
        <dbReference type="Proteomes" id="UP000651482"/>
    </source>
</evidence>
<dbReference type="RefSeq" id="WP_249319815.1">
    <property type="nucleotide sequence ID" value="NZ_JACRSN010000013.1"/>
</dbReference>
<reference evidence="1" key="1">
    <citation type="submission" date="2020-08" db="EMBL/GenBank/DDBJ databases">
        <title>Genome public.</title>
        <authorList>
            <person name="Liu C."/>
            <person name="Sun Q."/>
        </authorList>
    </citation>
    <scope>NUCLEOTIDE SEQUENCE</scope>
    <source>
        <strain evidence="1">NSJ-40</strain>
    </source>
</reference>
<evidence type="ECO:0000313" key="1">
    <source>
        <dbReference type="EMBL" id="MBC8534153.1"/>
    </source>
</evidence>
<organism evidence="1 2">
    <name type="scientific">Yeguia hominis</name>
    <dbReference type="NCBI Taxonomy" id="2763662"/>
    <lineage>
        <taxon>Bacteria</taxon>
        <taxon>Bacillati</taxon>
        <taxon>Bacillota</taxon>
        <taxon>Clostridia</taxon>
        <taxon>Eubacteriales</taxon>
        <taxon>Yeguiaceae</taxon>
        <taxon>Yeguia</taxon>
    </lineage>
</organism>